<comment type="PTM">
    <text evidence="2">Topaquinone (TPQ) is generated by copper-dependent autoxidation of a specific tyrosyl residue.</text>
</comment>
<organism evidence="3 4">
    <name type="scientific">Bionectria ochroleuca</name>
    <name type="common">Gliocladium roseum</name>
    <dbReference type="NCBI Taxonomy" id="29856"/>
    <lineage>
        <taxon>Eukaryota</taxon>
        <taxon>Fungi</taxon>
        <taxon>Dikarya</taxon>
        <taxon>Ascomycota</taxon>
        <taxon>Pezizomycotina</taxon>
        <taxon>Sordariomycetes</taxon>
        <taxon>Hypocreomycetidae</taxon>
        <taxon>Hypocreales</taxon>
        <taxon>Bionectriaceae</taxon>
        <taxon>Clonostachys</taxon>
    </lineage>
</organism>
<evidence type="ECO:0000313" key="3">
    <source>
        <dbReference type="EMBL" id="KAF9757512.1"/>
    </source>
</evidence>
<keyword evidence="2" id="KW-0801">TPQ</keyword>
<dbReference type="Proteomes" id="UP000616885">
    <property type="component" value="Unassembled WGS sequence"/>
</dbReference>
<evidence type="ECO:0000256" key="1">
    <source>
        <dbReference type="ARBA" id="ARBA00001935"/>
    </source>
</evidence>
<dbReference type="SUPFAM" id="SSF49998">
    <property type="entry name" value="Amine oxidase catalytic domain"/>
    <property type="match status" value="1"/>
</dbReference>
<dbReference type="SUPFAM" id="SSF54416">
    <property type="entry name" value="Amine oxidase N-terminal region"/>
    <property type="match status" value="2"/>
</dbReference>
<dbReference type="Gene3D" id="3.10.450.40">
    <property type="match status" value="2"/>
</dbReference>
<dbReference type="InterPro" id="IPR036460">
    <property type="entry name" value="Cu_amine_oxidase_C_sf"/>
</dbReference>
<proteinExistence type="inferred from homology"/>
<sequence>MSPNALNRPHPLSQLSEAEFQCARDIIVSIHRPDTSLFFRSIYAKEPDKASLVPFLEAEHAATLTEDTERPPRLARVEYDIIRSIEHEHIRSVVNLETEQLVSSDSAANLFKPSFTQPEFMLFQDVCVHSDMFKKAMAEFTLPEGFTITIDPWPYGGPDESDSPRYMQGLVFARDSSHNNLDANHYAYPIPIIPVLDWVTKKLVRVDRLATGGAEDGLEPHPRSEAPRMLLERNRSADYVPELLDRPLRQDLKPIHISQPEGASFSVHSDGLVEWQKWRFRLSFTPARVPSCMTSAMITVPSFTVSATASSLSRMATPALRTIASKHLTLATVVQDEPRTVWSWDATV</sequence>
<reference evidence="3" key="1">
    <citation type="submission" date="2020-10" db="EMBL/GenBank/DDBJ databases">
        <title>High-Quality Genome Resource of Clonostachys rosea strain S41 by Oxford Nanopore Long-Read Sequencing.</title>
        <authorList>
            <person name="Wang H."/>
        </authorList>
    </citation>
    <scope>NUCLEOTIDE SEQUENCE</scope>
    <source>
        <strain evidence="3">S41</strain>
    </source>
</reference>
<comment type="cofactor">
    <cofactor evidence="2">
        <name>Cu cation</name>
        <dbReference type="ChEBI" id="CHEBI:23378"/>
    </cofactor>
    <text evidence="2">Contains 1 topaquinone per subunit.</text>
</comment>
<name>A0A8H7TSF5_BIOOC</name>
<gene>
    <name evidence="3" type="ORF">IM811_008456</name>
</gene>
<comment type="cofactor">
    <cofactor evidence="1">
        <name>Cu cation</name>
        <dbReference type="ChEBI" id="CHEBI:23378"/>
    </cofactor>
</comment>
<evidence type="ECO:0000313" key="4">
    <source>
        <dbReference type="Proteomes" id="UP000616885"/>
    </source>
</evidence>
<dbReference type="GO" id="GO:0008131">
    <property type="term" value="F:primary methylamine oxidase activity"/>
    <property type="evidence" value="ECO:0007669"/>
    <property type="project" value="InterPro"/>
</dbReference>
<dbReference type="GO" id="GO:0048038">
    <property type="term" value="F:quinone binding"/>
    <property type="evidence" value="ECO:0007669"/>
    <property type="project" value="InterPro"/>
</dbReference>
<evidence type="ECO:0000256" key="2">
    <source>
        <dbReference type="RuleBase" id="RU000672"/>
    </source>
</evidence>
<dbReference type="EC" id="1.4.3.-" evidence="2"/>
<keyword evidence="2" id="KW-0186">Copper</keyword>
<dbReference type="AlphaFoldDB" id="A0A8H7TSF5"/>
<dbReference type="EMBL" id="JADCTT010000002">
    <property type="protein sequence ID" value="KAF9757512.1"/>
    <property type="molecule type" value="Genomic_DNA"/>
</dbReference>
<dbReference type="GO" id="GO:0005507">
    <property type="term" value="F:copper ion binding"/>
    <property type="evidence" value="ECO:0007669"/>
    <property type="project" value="InterPro"/>
</dbReference>
<comment type="caution">
    <text evidence="3">The sequence shown here is derived from an EMBL/GenBank/DDBJ whole genome shotgun (WGS) entry which is preliminary data.</text>
</comment>
<dbReference type="Gene3D" id="2.70.98.20">
    <property type="entry name" value="Copper amine oxidase, catalytic domain"/>
    <property type="match status" value="1"/>
</dbReference>
<comment type="similarity">
    <text evidence="2">Belongs to the copper/topaquinone oxidase family.</text>
</comment>
<protein>
    <recommendedName>
        <fullName evidence="2">Amine oxidase</fullName>
        <ecNumber evidence="2">1.4.3.-</ecNumber>
    </recommendedName>
</protein>
<dbReference type="InterPro" id="IPR016182">
    <property type="entry name" value="Cu_amine_oxidase_N-reg"/>
</dbReference>
<keyword evidence="2" id="KW-0479">Metal-binding</keyword>
<accession>A0A8H7TSF5</accession>
<dbReference type="PANTHER" id="PTHR10638">
    <property type="entry name" value="COPPER AMINE OXIDASE"/>
    <property type="match status" value="1"/>
</dbReference>
<dbReference type="InterPro" id="IPR000269">
    <property type="entry name" value="Cu_amine_oxidase"/>
</dbReference>
<dbReference type="GO" id="GO:0009308">
    <property type="term" value="P:amine metabolic process"/>
    <property type="evidence" value="ECO:0007669"/>
    <property type="project" value="UniProtKB-UniRule"/>
</dbReference>
<keyword evidence="2" id="KW-0560">Oxidoreductase</keyword>
<dbReference type="PANTHER" id="PTHR10638:SF91">
    <property type="entry name" value="AMINE OXIDASE"/>
    <property type="match status" value="1"/>
</dbReference>